<dbReference type="EMBL" id="LWQS01000071">
    <property type="protein sequence ID" value="OAN44153.1"/>
    <property type="molecule type" value="Genomic_DNA"/>
</dbReference>
<evidence type="ECO:0000313" key="4">
    <source>
        <dbReference type="EMBL" id="OAN44153.1"/>
    </source>
</evidence>
<evidence type="ECO:0000259" key="3">
    <source>
        <dbReference type="Pfam" id="PF10091"/>
    </source>
</evidence>
<dbReference type="AlphaFoldDB" id="A0A178M6I6"/>
<dbReference type="Proteomes" id="UP000078287">
    <property type="component" value="Unassembled WGS sequence"/>
</dbReference>
<sequence>MNKLYLWNILFGVVLALAACAAPAGPSVAPPDTPAPVAASPTPLPATPAPSPTATTMAPSVTPVPATASDDEIIAYELRAAFDFFWEQANTDPASPGYGLIRDRYPGSAGIASIASVGFGLTALIVGVERGFITRAQGYERALGTLQTLERMALVEGFYYHFVDIQTGQRAWQSEVSSIDTAILLMGVLAAGQYFGDEAQTLATTIYERVDWPWFLDPDRQMFYMAFTPEKGFSGHWDFYAEQLMLYVLAAGSPTHPVDETPYYTFIRHKGRYGTGEPFIHSWFGSLFTYQFSHAWIDFRGLVDRQGVDWHQNSVAASRAHYDFAVAMDAKYTTIGPTAWGLTACDGPNGYEGRYGAPPSGYDNRSHFIDDTVPPAGAIGSIIFTPEESLQAMRYYYTLERLKGRYGFFDAFNLSRDWYATDVIGIDKGISLLMLANYQDGLIHRVMMAHPVIQTGLARLGFTPAK</sequence>
<feature type="signal peptide" evidence="2">
    <location>
        <begin position="1"/>
        <end position="21"/>
    </location>
</feature>
<dbReference type="Pfam" id="PF10091">
    <property type="entry name" value="Glycoamylase"/>
    <property type="match status" value="1"/>
</dbReference>
<proteinExistence type="predicted"/>
<comment type="caution">
    <text evidence="4">The sequence shown here is derived from an EMBL/GenBank/DDBJ whole genome shotgun (WGS) entry which is preliminary data.</text>
</comment>
<evidence type="ECO:0000256" key="2">
    <source>
        <dbReference type="SAM" id="SignalP"/>
    </source>
</evidence>
<feature type="compositionally biased region" description="Pro residues" evidence="1">
    <location>
        <begin position="42"/>
        <end position="51"/>
    </location>
</feature>
<keyword evidence="5" id="KW-1185">Reference proteome</keyword>
<dbReference type="InterPro" id="IPR019282">
    <property type="entry name" value="Glycoamylase-like_cons_dom"/>
</dbReference>
<feature type="region of interest" description="Disordered" evidence="1">
    <location>
        <begin position="30"/>
        <end position="62"/>
    </location>
</feature>
<reference evidence="4 5" key="1">
    <citation type="submission" date="2016-04" db="EMBL/GenBank/DDBJ databases">
        <title>Chloroflexus islandicus sp. nov., a thermophilic filamentous anoxygenic phototrophic bacterium from geyser Strokkur (Iceland).</title>
        <authorList>
            <person name="Gaisin V.A."/>
            <person name="Kalashnikov A.M."/>
            <person name="Sukhacheva M.V."/>
            <person name="Grouzdev D.S."/>
            <person name="Ivanov T.M."/>
            <person name="Kuznetsov B."/>
            <person name="Gorlenko V.M."/>
        </authorList>
    </citation>
    <scope>NUCLEOTIDE SEQUENCE [LARGE SCALE GENOMIC DNA]</scope>
    <source>
        <strain evidence="5">isl-2</strain>
    </source>
</reference>
<organism evidence="4 5">
    <name type="scientific">Chloroflexus islandicus</name>
    <dbReference type="NCBI Taxonomy" id="1707952"/>
    <lineage>
        <taxon>Bacteria</taxon>
        <taxon>Bacillati</taxon>
        <taxon>Chloroflexota</taxon>
        <taxon>Chloroflexia</taxon>
        <taxon>Chloroflexales</taxon>
        <taxon>Chloroflexineae</taxon>
        <taxon>Chloroflexaceae</taxon>
        <taxon>Chloroflexus</taxon>
    </lineage>
</organism>
<gene>
    <name evidence="4" type="ORF">A6A03_03115</name>
</gene>
<keyword evidence="2" id="KW-0732">Signal</keyword>
<dbReference type="PROSITE" id="PS51257">
    <property type="entry name" value="PROKAR_LIPOPROTEIN"/>
    <property type="match status" value="1"/>
</dbReference>
<dbReference type="STRING" id="1707952.A6A03_03115"/>
<dbReference type="RefSeq" id="WP_066789674.1">
    <property type="nucleotide sequence ID" value="NZ_LWQS01000071.1"/>
</dbReference>
<dbReference type="OrthoDB" id="5937621at2"/>
<dbReference type="Gene3D" id="1.50.10.140">
    <property type="match status" value="1"/>
</dbReference>
<accession>A0A178M6I6</accession>
<evidence type="ECO:0000256" key="1">
    <source>
        <dbReference type="SAM" id="MobiDB-lite"/>
    </source>
</evidence>
<evidence type="ECO:0000313" key="5">
    <source>
        <dbReference type="Proteomes" id="UP000078287"/>
    </source>
</evidence>
<feature type="compositionally biased region" description="Low complexity" evidence="1">
    <location>
        <begin position="52"/>
        <end position="62"/>
    </location>
</feature>
<feature type="domain" description="Glycoamylase-like" evidence="3">
    <location>
        <begin position="236"/>
        <end position="451"/>
    </location>
</feature>
<protein>
    <recommendedName>
        <fullName evidence="3">Glycoamylase-like domain-containing protein</fullName>
    </recommendedName>
</protein>
<name>A0A178M6I6_9CHLR</name>
<feature type="chain" id="PRO_5008091731" description="Glycoamylase-like domain-containing protein" evidence="2">
    <location>
        <begin position="22"/>
        <end position="466"/>
    </location>
</feature>